<dbReference type="PROSITE" id="PS51186">
    <property type="entry name" value="GNAT"/>
    <property type="match status" value="1"/>
</dbReference>
<dbReference type="InterPro" id="IPR016181">
    <property type="entry name" value="Acyl_CoA_acyltransferase"/>
</dbReference>
<name>A0ABY8AYY4_9GAMM</name>
<dbReference type="SUPFAM" id="SSF55729">
    <property type="entry name" value="Acyl-CoA N-acyltransferases (Nat)"/>
    <property type="match status" value="1"/>
</dbReference>
<dbReference type="Proteomes" id="UP001222087">
    <property type="component" value="Chromosome"/>
</dbReference>
<evidence type="ECO:0000259" key="1">
    <source>
        <dbReference type="PROSITE" id="PS51186"/>
    </source>
</evidence>
<proteinExistence type="predicted"/>
<organism evidence="2 3">
    <name type="scientific">Legionella cardiaca</name>
    <dbReference type="NCBI Taxonomy" id="1071983"/>
    <lineage>
        <taxon>Bacteria</taxon>
        <taxon>Pseudomonadati</taxon>
        <taxon>Pseudomonadota</taxon>
        <taxon>Gammaproteobacteria</taxon>
        <taxon>Legionellales</taxon>
        <taxon>Legionellaceae</taxon>
        <taxon>Legionella</taxon>
    </lineage>
</organism>
<keyword evidence="3" id="KW-1185">Reference proteome</keyword>
<evidence type="ECO:0000313" key="3">
    <source>
        <dbReference type="Proteomes" id="UP001222087"/>
    </source>
</evidence>
<sequence length="166" mass="18927">MILFSSVLGEHKLTFTKLSKCLNHLTVAAIWAETEWGYIRNKGIESRKKILLDMSESVYVGTLADKPVAMFALVEQESLPIKEEWEKLPAVRQLMYVYVEKNYRGLGFGQQILKEAKKQATLLGADLILLDTLKPGLNRMYMKEGAEFVCENQLFSHPTDVLKMTL</sequence>
<dbReference type="InterPro" id="IPR000182">
    <property type="entry name" value="GNAT_dom"/>
</dbReference>
<evidence type="ECO:0000313" key="2">
    <source>
        <dbReference type="EMBL" id="WED44695.1"/>
    </source>
</evidence>
<reference evidence="2 3" key="1">
    <citation type="submission" date="2023-02" db="EMBL/GenBank/DDBJ databases">
        <title>Genome Sequence of L. cardiaca H63T.</title>
        <authorList>
            <person name="Lopez A.E."/>
            <person name="Cianciotto N.P."/>
        </authorList>
    </citation>
    <scope>NUCLEOTIDE SEQUENCE [LARGE SCALE GENOMIC DNA]</scope>
    <source>
        <strain evidence="2 3">H63</strain>
    </source>
</reference>
<dbReference type="RefSeq" id="WP_275090515.1">
    <property type="nucleotide sequence ID" value="NZ_CP119078.1"/>
</dbReference>
<accession>A0ABY8AYY4</accession>
<dbReference type="CDD" id="cd04301">
    <property type="entry name" value="NAT_SF"/>
    <property type="match status" value="1"/>
</dbReference>
<protein>
    <submittedName>
        <fullName evidence="2">GNAT family N-acetyltransferase</fullName>
    </submittedName>
</protein>
<dbReference type="Gene3D" id="3.40.630.30">
    <property type="match status" value="1"/>
</dbReference>
<gene>
    <name evidence="2" type="ORF">PXX05_12325</name>
</gene>
<dbReference type="Pfam" id="PF00583">
    <property type="entry name" value="Acetyltransf_1"/>
    <property type="match status" value="1"/>
</dbReference>
<dbReference type="EMBL" id="CP119078">
    <property type="protein sequence ID" value="WED44695.1"/>
    <property type="molecule type" value="Genomic_DNA"/>
</dbReference>
<feature type="domain" description="N-acetyltransferase" evidence="1">
    <location>
        <begin position="13"/>
        <end position="166"/>
    </location>
</feature>